<dbReference type="InterPro" id="IPR004568">
    <property type="entry name" value="Ppantetheine-prot_Trfase_dom"/>
</dbReference>
<keyword evidence="10" id="KW-0276">Fatty acid metabolism</keyword>
<dbReference type="InterPro" id="IPR000860">
    <property type="entry name" value="HemC"/>
</dbReference>
<dbReference type="GO" id="GO:0006396">
    <property type="term" value="P:RNA processing"/>
    <property type="evidence" value="ECO:0007669"/>
    <property type="project" value="InterPro"/>
</dbReference>
<dbReference type="InterPro" id="IPR036402">
    <property type="entry name" value="EF-Ts_dimer_sf"/>
</dbReference>
<keyword evidence="13" id="KW-0443">Lipid metabolism</keyword>
<dbReference type="PROSITE" id="PS00533">
    <property type="entry name" value="PORPHOBILINOGEN_DEAM"/>
    <property type="match status" value="1"/>
</dbReference>
<dbReference type="InterPro" id="IPR009060">
    <property type="entry name" value="UBA-like_sf"/>
</dbReference>
<name>A0A8S2J5V2_9BILA</name>
<organism evidence="25 26">
    <name type="scientific">Rotaria magnacalcarata</name>
    <dbReference type="NCBI Taxonomy" id="392030"/>
    <lineage>
        <taxon>Eukaryota</taxon>
        <taxon>Metazoa</taxon>
        <taxon>Spiralia</taxon>
        <taxon>Gnathifera</taxon>
        <taxon>Rotifera</taxon>
        <taxon>Eurotatoria</taxon>
        <taxon>Bdelloidea</taxon>
        <taxon>Philodinida</taxon>
        <taxon>Philodinidae</taxon>
        <taxon>Rotaria</taxon>
    </lineage>
</organism>
<keyword evidence="11" id="KW-0460">Magnesium</keyword>
<dbReference type="InterPro" id="IPR014039">
    <property type="entry name" value="Transl_elong_EFTs/EF1B_dimer"/>
</dbReference>
<evidence type="ECO:0000256" key="5">
    <source>
        <dbReference type="ARBA" id="ARBA00022516"/>
    </source>
</evidence>
<comment type="cofactor">
    <cofactor evidence="1">
        <name>dipyrromethane</name>
        <dbReference type="ChEBI" id="CHEBI:60342"/>
    </cofactor>
</comment>
<feature type="domain" description="4'-phosphopantetheinyl transferase" evidence="24">
    <location>
        <begin position="685"/>
        <end position="766"/>
    </location>
</feature>
<dbReference type="InterPro" id="IPR022419">
    <property type="entry name" value="Porphobilin_deaminase_cofac_BS"/>
</dbReference>
<dbReference type="Gene3D" id="3.30.160.40">
    <property type="entry name" value="Porphobilinogen deaminase, C-terminal domain"/>
    <property type="match status" value="1"/>
</dbReference>
<dbReference type="InterPro" id="IPR001816">
    <property type="entry name" value="Transl_elong_EFTs/EF1B"/>
</dbReference>
<comment type="similarity">
    <text evidence="3">Belongs to the HMBS family.</text>
</comment>
<dbReference type="GO" id="GO:0005739">
    <property type="term" value="C:mitochondrion"/>
    <property type="evidence" value="ECO:0007669"/>
    <property type="project" value="UniProtKB-SubCell"/>
</dbReference>
<dbReference type="NCBIfam" id="TIGR00116">
    <property type="entry name" value="tsf"/>
    <property type="match status" value="1"/>
</dbReference>
<dbReference type="HAMAP" id="MF_00050">
    <property type="entry name" value="EF_Ts"/>
    <property type="match status" value="1"/>
</dbReference>
<dbReference type="InterPro" id="IPR037143">
    <property type="entry name" value="4-PPantetheinyl_Trfase_dom_sf"/>
</dbReference>
<dbReference type="GO" id="GO:0004418">
    <property type="term" value="F:hydroxymethylbilane synthase activity"/>
    <property type="evidence" value="ECO:0007669"/>
    <property type="project" value="InterPro"/>
</dbReference>
<dbReference type="Pfam" id="PF01379">
    <property type="entry name" value="Porphobil_deam"/>
    <property type="match status" value="1"/>
</dbReference>
<keyword evidence="20" id="KW-0472">Membrane</keyword>
<dbReference type="GO" id="GO:0006633">
    <property type="term" value="P:fatty acid biosynthetic process"/>
    <property type="evidence" value="ECO:0007669"/>
    <property type="project" value="UniProtKB-KW"/>
</dbReference>
<dbReference type="Proteomes" id="UP000681720">
    <property type="component" value="Unassembled WGS sequence"/>
</dbReference>
<comment type="function">
    <text evidence="18 19">Associates with the EF-Tu.GDP complex and induces the exchange of GDP to GTP. It remains bound to the aminoacyl-tRNA.EF-Tu.GTP complex up to the GTP hydrolysis stage on the ribosome.</text>
</comment>
<dbReference type="Gene3D" id="1.20.58.110">
    <property type="entry name" value="Ribosomal protein S20"/>
    <property type="match status" value="1"/>
</dbReference>
<dbReference type="SUPFAM" id="SSF53850">
    <property type="entry name" value="Periplasmic binding protein-like II"/>
    <property type="match status" value="1"/>
</dbReference>
<dbReference type="InterPro" id="IPR001537">
    <property type="entry name" value="SpoU_MeTrfase"/>
</dbReference>
<dbReference type="Gene3D" id="1.10.286.20">
    <property type="match status" value="1"/>
</dbReference>
<keyword evidence="20" id="KW-1133">Transmembrane helix</keyword>
<feature type="transmembrane region" description="Helical" evidence="20">
    <location>
        <begin position="911"/>
        <end position="930"/>
    </location>
</feature>
<evidence type="ECO:0000256" key="17">
    <source>
        <dbReference type="ARBA" id="ARBA00048794"/>
    </source>
</evidence>
<comment type="caution">
    <text evidence="25">The sequence shown here is derived from an EMBL/GenBank/DDBJ whole genome shotgun (WGS) entry which is preliminary data.</text>
</comment>
<evidence type="ECO:0000259" key="24">
    <source>
        <dbReference type="Pfam" id="PF01648"/>
    </source>
</evidence>
<sequence>MSLELIKKLRDQTGAGMSDCQKAVKESDGTYDDAVRILREKGQQIASKKSSRAASEGLVGWIDTGNGILTVELNCETDFVSRGDKFQGALEKILSACKNSKATNNDSVLIAKIGEQSVKDFIAENIAIIGENIKLGRVHFAEYGDDLAGVYVHNALTEKPNLGVIVSVVTIKSAPKNDSAKEIARKVAMHVAASVPSSLSVANVDPKKVEDERNILKEQLKDSGKPEQVLNKIIEGKISKFFEDIVLLEQPSIFDNALKIKDWVVANSKEAGLQTEITSFVEVCLFEPDIAGNVGNMIRTCACFGIKTMHIILPASFPLDVKALKNSAMDYGKMIEVIKHNNFEEFKQFIGTKHIILLSTKASVKYFDFKYHSDDIIMVGSESRGVDAEIAEQINDKVIISMMQEFGTRSSKLALIQTNLVISKISEIFPSITFKIVEISTEGDKNVDKKALGDGGIKGMFTKEIDNQLISKNIDIAVHSMKDLASYLPKELEIIAVLEREDPRDCFVSKKYNKLSELPLNSVIGTSSIRRKLMLKNYRNDLNIVNFRGNILTRLEKLNIDDLDGIILAVSGLKRLNLESQIKQIIDTDVMMPAISQGVIGIVSLKENHNIANIFRQISHAITMSIIKTERSFAVGLNADCGTPLGCFTEITGNKITINGRFIDEKTNKIYNAIQTGFIGNEQIIGIDIVDLRRFEIVFIKHNTAFLNKFFTEKEILFGNNKINFFAGRFATKEAISKAFGCGFGKKLKWLDLEILSDNNGFYTKLSLNMDKLLFLNFCFFDAALYAAVKYFAKLSHHSTMEIISYGNVSCVLCLLPFALYNWERTKKGFIPNLRLFIAAPNSALKTVAVGSLSIKNVAMITYLQPAIVVFMSFIMLGEYDKKDNKQFIWLALSFVGIMIFVGFLDIRSQSIMYGLVFLHVLFKGLINVFTKQLSEDRSTTLFYSKLHYAIFNVAYLLFDDAMSIRQIIGLSIVIVSIILSHSGEFEMRRKMGSNVKKDNIARIRNKSVKSTVFTFYKKAVSKLSEAAASMKEVFEAIRKFESVAAKAARKNIIGQKSSSRKVSRLTLQAKKRFDQLSKVA</sequence>
<evidence type="ECO:0000259" key="23">
    <source>
        <dbReference type="Pfam" id="PF01379"/>
    </source>
</evidence>
<evidence type="ECO:0000256" key="20">
    <source>
        <dbReference type="SAM" id="Phobius"/>
    </source>
</evidence>
<evidence type="ECO:0000256" key="3">
    <source>
        <dbReference type="ARBA" id="ARBA00005638"/>
    </source>
</evidence>
<evidence type="ECO:0000256" key="15">
    <source>
        <dbReference type="ARBA" id="ARBA00023244"/>
    </source>
</evidence>
<dbReference type="Pfam" id="PF00588">
    <property type="entry name" value="SpoU_methylase"/>
    <property type="match status" value="1"/>
</dbReference>
<dbReference type="GO" id="GO:0003735">
    <property type="term" value="F:structural constituent of ribosome"/>
    <property type="evidence" value="ECO:0007669"/>
    <property type="project" value="InterPro"/>
</dbReference>
<dbReference type="GO" id="GO:0006783">
    <property type="term" value="P:heme biosynthetic process"/>
    <property type="evidence" value="ECO:0007669"/>
    <property type="project" value="TreeGrafter"/>
</dbReference>
<dbReference type="PROSITE" id="PS01127">
    <property type="entry name" value="EF_TS_2"/>
    <property type="match status" value="1"/>
</dbReference>
<feature type="domain" description="tRNA/rRNA methyltransferase SpoU type" evidence="21">
    <location>
        <begin position="283"/>
        <end position="406"/>
    </location>
</feature>
<dbReference type="SUPFAM" id="SSF56214">
    <property type="entry name" value="4'-phosphopantetheinyl transferase"/>
    <property type="match status" value="1"/>
</dbReference>
<comment type="similarity">
    <text evidence="4">Belongs to the P-Pant transferase superfamily. AcpS family.</text>
</comment>
<comment type="similarity">
    <text evidence="2 18 19">Belongs to the EF-Ts family.</text>
</comment>
<dbReference type="Gene3D" id="3.30.479.20">
    <property type="entry name" value="Elongation factor Ts, dimerisation domain"/>
    <property type="match status" value="2"/>
</dbReference>
<dbReference type="CDD" id="cd14275">
    <property type="entry name" value="UBA_EF-Ts"/>
    <property type="match status" value="1"/>
</dbReference>
<comment type="catalytic activity">
    <reaction evidence="16">
        <text>apo-[ACP] + CoA = holo-[ACP] + adenosine 3',5'-bisphosphate + H(+)</text>
        <dbReference type="Rhea" id="RHEA:12068"/>
        <dbReference type="Rhea" id="RHEA-COMP:9685"/>
        <dbReference type="Rhea" id="RHEA-COMP:9690"/>
        <dbReference type="ChEBI" id="CHEBI:15378"/>
        <dbReference type="ChEBI" id="CHEBI:29999"/>
        <dbReference type="ChEBI" id="CHEBI:57287"/>
        <dbReference type="ChEBI" id="CHEBI:58343"/>
        <dbReference type="ChEBI" id="CHEBI:64479"/>
        <dbReference type="EC" id="2.7.8.7"/>
    </reaction>
    <physiologicalReaction direction="left-to-right" evidence="16">
        <dbReference type="Rhea" id="RHEA:12069"/>
    </physiologicalReaction>
</comment>
<dbReference type="SUPFAM" id="SSF46934">
    <property type="entry name" value="UBA-like"/>
    <property type="match status" value="1"/>
</dbReference>
<dbReference type="SUPFAM" id="SSF103481">
    <property type="entry name" value="Multidrug resistance efflux transporter EmrE"/>
    <property type="match status" value="1"/>
</dbReference>
<evidence type="ECO:0000256" key="19">
    <source>
        <dbReference type="RuleBase" id="RU000642"/>
    </source>
</evidence>
<keyword evidence="12 18" id="KW-0648">Protein biosynthesis</keyword>
<evidence type="ECO:0000256" key="6">
    <source>
        <dbReference type="ARBA" id="ARBA00022603"/>
    </source>
</evidence>
<evidence type="ECO:0000259" key="22">
    <source>
        <dbReference type="Pfam" id="PF00889"/>
    </source>
</evidence>
<dbReference type="Gene3D" id="3.40.190.10">
    <property type="entry name" value="Periplasmic binding protein-like II"/>
    <property type="match status" value="2"/>
</dbReference>
<keyword evidence="6" id="KW-0489">Methyltransferase</keyword>
<keyword evidence="5" id="KW-0444">Lipid biosynthesis</keyword>
<evidence type="ECO:0000256" key="12">
    <source>
        <dbReference type="ARBA" id="ARBA00022917"/>
    </source>
</evidence>
<keyword evidence="20" id="KW-0812">Transmembrane</keyword>
<keyword evidence="18" id="KW-0496">Mitochondrion</keyword>
<dbReference type="FunFam" id="1.10.8.10:FF:000001">
    <property type="entry name" value="Elongation factor Ts"/>
    <property type="match status" value="1"/>
</dbReference>
<dbReference type="NCBIfam" id="TIGR00516">
    <property type="entry name" value="acpS"/>
    <property type="match status" value="1"/>
</dbReference>
<dbReference type="InterPro" id="IPR018101">
    <property type="entry name" value="Transl_elong_Ts_CS"/>
</dbReference>
<dbReference type="SUPFAM" id="SSF54782">
    <property type="entry name" value="Porphobilinogen deaminase (hydroxymethylbilane synthase), C-terminal domain"/>
    <property type="match status" value="1"/>
</dbReference>
<dbReference type="InterPro" id="IPR029028">
    <property type="entry name" value="Alpha/beta_knot_MTases"/>
</dbReference>
<dbReference type="GO" id="GO:0005840">
    <property type="term" value="C:ribosome"/>
    <property type="evidence" value="ECO:0007669"/>
    <property type="project" value="InterPro"/>
</dbReference>
<dbReference type="CDD" id="cd13647">
    <property type="entry name" value="PBP2_PBGD_2"/>
    <property type="match status" value="1"/>
</dbReference>
<dbReference type="AlphaFoldDB" id="A0A8S2J5V2"/>
<evidence type="ECO:0000256" key="10">
    <source>
        <dbReference type="ARBA" id="ARBA00022832"/>
    </source>
</evidence>
<keyword evidence="14" id="KW-0275">Fatty acid biosynthesis</keyword>
<feature type="domain" description="Porphobilinogen deaminase N-terminal" evidence="23">
    <location>
        <begin position="407"/>
        <end position="611"/>
    </location>
</feature>
<dbReference type="InterPro" id="IPR037185">
    <property type="entry name" value="EmrE-like"/>
</dbReference>
<dbReference type="InterPro" id="IPR008278">
    <property type="entry name" value="4-PPantetheinyl_Trfase_dom"/>
</dbReference>
<gene>
    <name evidence="25" type="ORF">GIL414_LOCUS426</name>
</gene>
<keyword evidence="9 18" id="KW-0251">Elongation factor</keyword>
<evidence type="ECO:0000256" key="1">
    <source>
        <dbReference type="ARBA" id="ARBA00001916"/>
    </source>
</evidence>
<dbReference type="FunFam" id="3.40.190.10:FF:000005">
    <property type="entry name" value="Porphobilinogen deaminase"/>
    <property type="match status" value="1"/>
</dbReference>
<dbReference type="PANTHER" id="PTHR11557">
    <property type="entry name" value="PORPHOBILINOGEN DEAMINASE"/>
    <property type="match status" value="1"/>
</dbReference>
<evidence type="ECO:0000256" key="11">
    <source>
        <dbReference type="ARBA" id="ARBA00022842"/>
    </source>
</evidence>
<proteinExistence type="inferred from homology"/>
<dbReference type="GO" id="GO:0003746">
    <property type="term" value="F:translation elongation factor activity"/>
    <property type="evidence" value="ECO:0007669"/>
    <property type="project" value="UniProtKB-UniRule"/>
</dbReference>
<dbReference type="InterPro" id="IPR036803">
    <property type="entry name" value="Porphobilinogen_deaminase_C_sf"/>
</dbReference>
<dbReference type="EMBL" id="CAJOBJ010000048">
    <property type="protein sequence ID" value="CAF3788690.1"/>
    <property type="molecule type" value="Genomic_DNA"/>
</dbReference>
<dbReference type="Pfam" id="PF01648">
    <property type="entry name" value="ACPS"/>
    <property type="match status" value="1"/>
</dbReference>
<feature type="domain" description="Translation elongation factor EFTs/EF1B dimerisation" evidence="22">
    <location>
        <begin position="70"/>
        <end position="282"/>
    </location>
</feature>
<dbReference type="InterPro" id="IPR036510">
    <property type="entry name" value="Ribosomal_bS20_sf"/>
</dbReference>
<dbReference type="InterPro" id="IPR002582">
    <property type="entry name" value="ACPS"/>
</dbReference>
<evidence type="ECO:0000259" key="21">
    <source>
        <dbReference type="Pfam" id="PF00588"/>
    </source>
</evidence>
<dbReference type="GO" id="GO:0008173">
    <property type="term" value="F:RNA methyltransferase activity"/>
    <property type="evidence" value="ECO:0007669"/>
    <property type="project" value="InterPro"/>
</dbReference>
<evidence type="ECO:0000313" key="25">
    <source>
        <dbReference type="EMBL" id="CAF3788690.1"/>
    </source>
</evidence>
<evidence type="ECO:0000256" key="8">
    <source>
        <dbReference type="ARBA" id="ARBA00022723"/>
    </source>
</evidence>
<feature type="transmembrane region" description="Helical" evidence="20">
    <location>
        <begin position="858"/>
        <end position="876"/>
    </location>
</feature>
<keyword evidence="8" id="KW-0479">Metal-binding</keyword>
<evidence type="ECO:0000256" key="7">
    <source>
        <dbReference type="ARBA" id="ARBA00022679"/>
    </source>
</evidence>
<keyword evidence="15" id="KW-0627">Porphyrin biosynthesis</keyword>
<comment type="subcellular location">
    <subcellularLocation>
        <location evidence="18">Mitochondrion</location>
    </subcellularLocation>
</comment>
<evidence type="ECO:0000256" key="18">
    <source>
        <dbReference type="HAMAP-Rule" id="MF_03135"/>
    </source>
</evidence>
<dbReference type="PANTHER" id="PTHR11557:SF0">
    <property type="entry name" value="PORPHOBILINOGEN DEAMINASE"/>
    <property type="match status" value="1"/>
</dbReference>
<evidence type="ECO:0000313" key="26">
    <source>
        <dbReference type="Proteomes" id="UP000681720"/>
    </source>
</evidence>
<keyword evidence="7" id="KW-0808">Transferase</keyword>
<dbReference type="InterPro" id="IPR022417">
    <property type="entry name" value="Porphobilin_deaminase_N"/>
</dbReference>
<dbReference type="GO" id="GO:0000287">
    <property type="term" value="F:magnesium ion binding"/>
    <property type="evidence" value="ECO:0007669"/>
    <property type="project" value="InterPro"/>
</dbReference>
<accession>A0A8S2J5V2</accession>
<comment type="catalytic activity">
    <reaction evidence="17">
        <text>apo-[ACP] + acetyl-CoA = acetyl-[ACP] + adenosine 3',5'-bisphosphate + H(+)</text>
        <dbReference type="Rhea" id="RHEA:46564"/>
        <dbReference type="Rhea" id="RHEA-COMP:9621"/>
        <dbReference type="Rhea" id="RHEA-COMP:9690"/>
        <dbReference type="ChEBI" id="CHEBI:15378"/>
        <dbReference type="ChEBI" id="CHEBI:29999"/>
        <dbReference type="ChEBI" id="CHEBI:57288"/>
        <dbReference type="ChEBI" id="CHEBI:58343"/>
        <dbReference type="ChEBI" id="CHEBI:78446"/>
    </reaction>
    <physiologicalReaction direction="left-to-right" evidence="17">
        <dbReference type="Rhea" id="RHEA:46565"/>
    </physiologicalReaction>
</comment>
<evidence type="ECO:0000256" key="13">
    <source>
        <dbReference type="ARBA" id="ARBA00023098"/>
    </source>
</evidence>
<evidence type="ECO:0000256" key="9">
    <source>
        <dbReference type="ARBA" id="ARBA00022768"/>
    </source>
</evidence>
<feature type="transmembrane region" description="Helical" evidence="20">
    <location>
        <begin position="805"/>
        <end position="823"/>
    </location>
</feature>
<dbReference type="Gene3D" id="3.40.1280.10">
    <property type="match status" value="1"/>
</dbReference>
<evidence type="ECO:0000256" key="14">
    <source>
        <dbReference type="ARBA" id="ARBA00023160"/>
    </source>
</evidence>
<feature type="transmembrane region" description="Helical" evidence="20">
    <location>
        <begin position="773"/>
        <end position="793"/>
    </location>
</feature>
<dbReference type="PRINTS" id="PR00151">
    <property type="entry name" value="PORPHBDMNASE"/>
</dbReference>
<feature type="transmembrane region" description="Helical" evidence="20">
    <location>
        <begin position="888"/>
        <end position="905"/>
    </location>
</feature>
<dbReference type="GO" id="GO:0003723">
    <property type="term" value="F:RNA binding"/>
    <property type="evidence" value="ECO:0007669"/>
    <property type="project" value="InterPro"/>
</dbReference>
<evidence type="ECO:0000256" key="2">
    <source>
        <dbReference type="ARBA" id="ARBA00005532"/>
    </source>
</evidence>
<dbReference type="Gene3D" id="3.90.470.20">
    <property type="entry name" value="4'-phosphopantetheinyl transferase domain"/>
    <property type="match status" value="1"/>
</dbReference>
<dbReference type="SUPFAM" id="SSF46992">
    <property type="entry name" value="Ribosomal protein S20"/>
    <property type="match status" value="1"/>
</dbReference>
<dbReference type="Pfam" id="PF00889">
    <property type="entry name" value="EF_TS"/>
    <property type="match status" value="1"/>
</dbReference>
<dbReference type="SUPFAM" id="SSF75217">
    <property type="entry name" value="alpha/beta knot"/>
    <property type="match status" value="1"/>
</dbReference>
<reference evidence="25" key="1">
    <citation type="submission" date="2021-02" db="EMBL/GenBank/DDBJ databases">
        <authorList>
            <person name="Nowell W R."/>
        </authorList>
    </citation>
    <scope>NUCLEOTIDE SEQUENCE</scope>
</reference>
<protein>
    <recommendedName>
        <fullName evidence="18">Elongation factor Ts, mitochondrial</fullName>
        <shortName evidence="18">EF-Ts</shortName>
        <shortName evidence="18">EF-TsMt</shortName>
    </recommendedName>
</protein>
<dbReference type="GO" id="GO:0008897">
    <property type="term" value="F:holo-[acyl-carrier-protein] synthase activity"/>
    <property type="evidence" value="ECO:0007669"/>
    <property type="project" value="UniProtKB-EC"/>
</dbReference>
<feature type="transmembrane region" description="Helical" evidence="20">
    <location>
        <begin position="965"/>
        <end position="982"/>
    </location>
</feature>
<dbReference type="NCBIfam" id="TIGR00212">
    <property type="entry name" value="hemC"/>
    <property type="match status" value="1"/>
</dbReference>
<dbReference type="Gene3D" id="1.10.8.10">
    <property type="entry name" value="DNA helicase RuvA subunit, C-terminal domain"/>
    <property type="match status" value="1"/>
</dbReference>
<dbReference type="InterPro" id="IPR029026">
    <property type="entry name" value="tRNA_m1G_MTases_N"/>
</dbReference>
<dbReference type="SUPFAM" id="SSF54713">
    <property type="entry name" value="Elongation factor Ts (EF-Ts), dimerisation domain"/>
    <property type="match status" value="1"/>
</dbReference>
<evidence type="ECO:0000256" key="4">
    <source>
        <dbReference type="ARBA" id="ARBA00006195"/>
    </source>
</evidence>
<dbReference type="NCBIfam" id="TIGR00556">
    <property type="entry name" value="pantethn_trn"/>
    <property type="match status" value="1"/>
</dbReference>
<feature type="transmembrane region" description="Helical" evidence="20">
    <location>
        <begin position="942"/>
        <end position="959"/>
    </location>
</feature>
<dbReference type="GO" id="GO:0032259">
    <property type="term" value="P:methylation"/>
    <property type="evidence" value="ECO:0007669"/>
    <property type="project" value="UniProtKB-KW"/>
</dbReference>
<evidence type="ECO:0000256" key="16">
    <source>
        <dbReference type="ARBA" id="ARBA00048641"/>
    </source>
</evidence>